<dbReference type="InterPro" id="IPR007537">
    <property type="entry name" value="tRNAHis_GuaTrfase_Thg1"/>
</dbReference>
<dbReference type="GO" id="GO:0008193">
    <property type="term" value="F:tRNA guanylyltransferase activity"/>
    <property type="evidence" value="ECO:0007669"/>
    <property type="project" value="InterPro"/>
</dbReference>
<keyword evidence="2" id="KW-1185">Reference proteome</keyword>
<dbReference type="PANTHER" id="PTHR12729">
    <property type="entry name" value="TRNA(HIS) GUANYLYLTRANSFERASE-RELATED"/>
    <property type="match status" value="1"/>
</dbReference>
<evidence type="ECO:0000313" key="1">
    <source>
        <dbReference type="EMBL" id="BDI31456.1"/>
    </source>
</evidence>
<accession>A0A402CY48</accession>
<dbReference type="Pfam" id="PF04446">
    <property type="entry name" value="Thg1"/>
    <property type="match status" value="1"/>
</dbReference>
<dbReference type="KEGG" id="ccot:CCAX7_35070"/>
<dbReference type="AlphaFoldDB" id="A0A402CY48"/>
<proteinExistence type="predicted"/>
<dbReference type="OrthoDB" id="4547336at2"/>
<evidence type="ECO:0000313" key="2">
    <source>
        <dbReference type="Proteomes" id="UP000287394"/>
    </source>
</evidence>
<dbReference type="InterPro" id="IPR024956">
    <property type="entry name" value="tRNAHis_GuaTrfase_cat"/>
</dbReference>
<dbReference type="GO" id="GO:0006400">
    <property type="term" value="P:tRNA modification"/>
    <property type="evidence" value="ECO:0007669"/>
    <property type="project" value="InterPro"/>
</dbReference>
<reference evidence="1 2" key="1">
    <citation type="journal article" date="2019" name="Int. J. Syst. Evol. Microbiol.">
        <title>Capsulimonas corticalis gen. nov., sp. nov., an aerobic capsulated bacterium, of a novel bacterial order, Capsulimonadales ord. nov., of the class Armatimonadia of the phylum Armatimonadetes.</title>
        <authorList>
            <person name="Li J."/>
            <person name="Kudo C."/>
            <person name="Tonouchi A."/>
        </authorList>
    </citation>
    <scope>NUCLEOTIDE SEQUENCE [LARGE SCALE GENOMIC DNA]</scope>
    <source>
        <strain evidence="1 2">AX-7</strain>
    </source>
</reference>
<protein>
    <submittedName>
        <fullName evidence="1">Uncharacterized protein</fullName>
    </submittedName>
</protein>
<sequence length="277" mass="31530">MSKDSLGDRMKGYYENRTRVYLPRRTYTILRVDGKSFHTYTRDCERPFDTRLMEDMDQTALALCKGIEGAQFAYVQSDEISVLLTDFGQLQTQAWFDGNVQKLASISASMAAAHFNAARWRRLASAGGDDPLAGAPIAYFDSRAFTIPDPVEVENYFVWRGQDATRNSISMTAHANFDHDLLQGRTSDELQELLWKHKGINWNDMPGGFKRGRCVVNNRVKEDVVYTDKRTGEEHVALGVERNVWEIVTPPIFTQDRAWLQSHVPRHGGSETFNISI</sequence>
<dbReference type="Proteomes" id="UP000287394">
    <property type="component" value="Chromosome"/>
</dbReference>
<dbReference type="RefSeq" id="WP_119322263.1">
    <property type="nucleotide sequence ID" value="NZ_AP025739.1"/>
</dbReference>
<name>A0A402CY48_9BACT</name>
<organism evidence="1 2">
    <name type="scientific">Capsulimonas corticalis</name>
    <dbReference type="NCBI Taxonomy" id="2219043"/>
    <lineage>
        <taxon>Bacteria</taxon>
        <taxon>Bacillati</taxon>
        <taxon>Armatimonadota</taxon>
        <taxon>Armatimonadia</taxon>
        <taxon>Capsulimonadales</taxon>
        <taxon>Capsulimonadaceae</taxon>
        <taxon>Capsulimonas</taxon>
    </lineage>
</organism>
<gene>
    <name evidence="1" type="ORF">CCAX7_35070</name>
</gene>
<dbReference type="Gene3D" id="3.30.70.3000">
    <property type="match status" value="1"/>
</dbReference>
<dbReference type="GO" id="GO:0000287">
    <property type="term" value="F:magnesium ion binding"/>
    <property type="evidence" value="ECO:0007669"/>
    <property type="project" value="InterPro"/>
</dbReference>
<dbReference type="EMBL" id="AP025739">
    <property type="protein sequence ID" value="BDI31456.1"/>
    <property type="molecule type" value="Genomic_DNA"/>
</dbReference>
<dbReference type="PANTHER" id="PTHR12729:SF1">
    <property type="entry name" value="TRNAHIS GUANYLYLTRANSFERASE CATALYTIC DOMAIN-CONTAINING PROTEIN"/>
    <property type="match status" value="1"/>
</dbReference>
<dbReference type="InterPro" id="IPR038469">
    <property type="entry name" value="tRNAHis_GuaTrfase_Thg1_sf"/>
</dbReference>